<evidence type="ECO:0000259" key="9">
    <source>
        <dbReference type="Pfam" id="PF25198"/>
    </source>
</evidence>
<keyword evidence="6" id="KW-0564">Palmitate</keyword>
<reference evidence="10 11" key="1">
    <citation type="submission" date="2020-07" db="EMBL/GenBank/DDBJ databases">
        <title>Alkalicella. sp. LB2 genome.</title>
        <authorList>
            <person name="Postec A."/>
            <person name="Quemeneur M."/>
        </authorList>
    </citation>
    <scope>NUCLEOTIDE SEQUENCE [LARGE SCALE GENOMIC DNA]</scope>
    <source>
        <strain evidence="10 11">LB2</strain>
    </source>
</reference>
<dbReference type="Pfam" id="PF25198">
    <property type="entry name" value="Spore_GerAC_N"/>
    <property type="match status" value="1"/>
</dbReference>
<evidence type="ECO:0000256" key="1">
    <source>
        <dbReference type="ARBA" id="ARBA00004635"/>
    </source>
</evidence>
<evidence type="ECO:0000313" key="11">
    <source>
        <dbReference type="Proteomes" id="UP000516160"/>
    </source>
</evidence>
<dbReference type="InterPro" id="IPR008844">
    <property type="entry name" value="Spore_GerAC-like"/>
</dbReference>
<dbReference type="RefSeq" id="WP_213168243.1">
    <property type="nucleotide sequence ID" value="NZ_CP058559.1"/>
</dbReference>
<dbReference type="PANTHER" id="PTHR35789:SF1">
    <property type="entry name" value="SPORE GERMINATION PROTEIN B3"/>
    <property type="match status" value="1"/>
</dbReference>
<comment type="similarity">
    <text evidence="2">Belongs to the GerABKC lipoprotein family.</text>
</comment>
<dbReference type="AlphaFoldDB" id="A0A7G9W739"/>
<keyword evidence="5" id="KW-0472">Membrane</keyword>
<dbReference type="PROSITE" id="PS51257">
    <property type="entry name" value="PROKAR_LIPOPROTEIN"/>
    <property type="match status" value="1"/>
</dbReference>
<dbReference type="PANTHER" id="PTHR35789">
    <property type="entry name" value="SPORE GERMINATION PROTEIN B3"/>
    <property type="match status" value="1"/>
</dbReference>
<dbReference type="EMBL" id="CP058559">
    <property type="protein sequence ID" value="QNO14501.1"/>
    <property type="molecule type" value="Genomic_DNA"/>
</dbReference>
<evidence type="ECO:0000259" key="8">
    <source>
        <dbReference type="Pfam" id="PF05504"/>
    </source>
</evidence>
<evidence type="ECO:0000256" key="6">
    <source>
        <dbReference type="ARBA" id="ARBA00023139"/>
    </source>
</evidence>
<evidence type="ECO:0000256" key="5">
    <source>
        <dbReference type="ARBA" id="ARBA00023136"/>
    </source>
</evidence>
<dbReference type="KEGG" id="acae:HYG86_06780"/>
<evidence type="ECO:0000256" key="2">
    <source>
        <dbReference type="ARBA" id="ARBA00007886"/>
    </source>
</evidence>
<organism evidence="10 11">
    <name type="scientific">Alkalicella caledoniensis</name>
    <dbReference type="NCBI Taxonomy" id="2731377"/>
    <lineage>
        <taxon>Bacteria</taxon>
        <taxon>Bacillati</taxon>
        <taxon>Bacillota</taxon>
        <taxon>Clostridia</taxon>
        <taxon>Eubacteriales</taxon>
        <taxon>Proteinivoracaceae</taxon>
        <taxon>Alkalicella</taxon>
    </lineage>
</organism>
<dbReference type="Gene3D" id="3.30.300.210">
    <property type="entry name" value="Nutrient germinant receptor protein C, domain 3"/>
    <property type="match status" value="1"/>
</dbReference>
<comment type="subcellular location">
    <subcellularLocation>
        <location evidence="1">Membrane</location>
        <topology evidence="1">Lipid-anchor</topology>
    </subcellularLocation>
</comment>
<dbReference type="Proteomes" id="UP000516160">
    <property type="component" value="Chromosome"/>
</dbReference>
<evidence type="ECO:0000256" key="4">
    <source>
        <dbReference type="ARBA" id="ARBA00022729"/>
    </source>
</evidence>
<keyword evidence="7" id="KW-0449">Lipoprotein</keyword>
<dbReference type="InterPro" id="IPR057336">
    <property type="entry name" value="GerAC_N"/>
</dbReference>
<keyword evidence="11" id="KW-1185">Reference proteome</keyword>
<accession>A0A7G9W739</accession>
<protein>
    <submittedName>
        <fullName evidence="10">Ger(X)C family spore germination protein</fullName>
    </submittedName>
</protein>
<feature type="domain" description="Spore germination protein N-terminal" evidence="9">
    <location>
        <begin position="27"/>
        <end position="194"/>
    </location>
</feature>
<sequence>MLSQKSKIFIVIILLCLMVSGCAVQHQRIIDQLSVILGIGIDIDENNPDIYILTTTNPTFSDEAEVPVFETTTKGYGFEGALRNWEYQRQNRYALGKVSTVIFGEELLKNGIDDVVLELRQFADMNVLARPVYFPGKPQDAWAITPPEEARRAVFLMNMLERIYEEGLIPRVSLCNLNTIILDKDIDGIMPQIELTKDKNRFHITGLALLDEKARLATVLNESDMLLYLILNNDAIGAFTTTQVTIQGKRGYISFLIKSHDKTDVKVNMKNGKPEIILTAGIEIEIRSIRVRGIDGLTNEFFDEIEREISKDLTVNTQKIIDEMQRVKSDPLGLGQWVRIQQTGYYNKGTWREDYPNADIKCKIDVEVSRVNVIKEKPE</sequence>
<evidence type="ECO:0000313" key="10">
    <source>
        <dbReference type="EMBL" id="QNO14501.1"/>
    </source>
</evidence>
<keyword evidence="4" id="KW-0732">Signal</keyword>
<dbReference type="InterPro" id="IPR046953">
    <property type="entry name" value="Spore_GerAC-like_C"/>
</dbReference>
<proteinExistence type="inferred from homology"/>
<dbReference type="GO" id="GO:0009847">
    <property type="term" value="P:spore germination"/>
    <property type="evidence" value="ECO:0007669"/>
    <property type="project" value="InterPro"/>
</dbReference>
<evidence type="ECO:0000256" key="3">
    <source>
        <dbReference type="ARBA" id="ARBA00022544"/>
    </source>
</evidence>
<dbReference type="GO" id="GO:0016020">
    <property type="term" value="C:membrane"/>
    <property type="evidence" value="ECO:0007669"/>
    <property type="project" value="UniProtKB-SubCell"/>
</dbReference>
<evidence type="ECO:0000256" key="7">
    <source>
        <dbReference type="ARBA" id="ARBA00023288"/>
    </source>
</evidence>
<feature type="domain" description="Spore germination GerAC-like C-terminal" evidence="8">
    <location>
        <begin position="205"/>
        <end position="371"/>
    </location>
</feature>
<dbReference type="InterPro" id="IPR038501">
    <property type="entry name" value="Spore_GerAC_C_sf"/>
</dbReference>
<dbReference type="Pfam" id="PF05504">
    <property type="entry name" value="Spore_GerAC"/>
    <property type="match status" value="1"/>
</dbReference>
<name>A0A7G9W739_ALKCA</name>
<keyword evidence="3" id="KW-0309">Germination</keyword>
<gene>
    <name evidence="10" type="ORF">HYG86_06780</name>
</gene>
<dbReference type="NCBIfam" id="TIGR02887">
    <property type="entry name" value="spore_ger_x_C"/>
    <property type="match status" value="1"/>
</dbReference>